<dbReference type="InterPro" id="IPR050919">
    <property type="entry name" value="NKG2/CD94_NK_receptors"/>
</dbReference>
<name>A0ABM3XKY3_ERIEU</name>
<dbReference type="InterPro" id="IPR001304">
    <property type="entry name" value="C-type_lectin-like"/>
</dbReference>
<reference evidence="11" key="1">
    <citation type="submission" date="2025-08" db="UniProtKB">
        <authorList>
            <consortium name="RefSeq"/>
        </authorList>
    </citation>
    <scope>IDENTIFICATION</scope>
</reference>
<dbReference type="Pfam" id="PF00059">
    <property type="entry name" value="Lectin_C"/>
    <property type="match status" value="1"/>
</dbReference>
<evidence type="ECO:0000256" key="6">
    <source>
        <dbReference type="ARBA" id="ARBA00023136"/>
    </source>
</evidence>
<dbReference type="InterPro" id="IPR033992">
    <property type="entry name" value="NKR-like_CTLD"/>
</dbReference>
<keyword evidence="5 8" id="KW-1133">Transmembrane helix</keyword>
<dbReference type="CDD" id="cd03593">
    <property type="entry name" value="CLECT_NK_receptors_like"/>
    <property type="match status" value="1"/>
</dbReference>
<dbReference type="PANTHER" id="PTHR22800:SF242">
    <property type="entry name" value="NKG2-A_NKG2-B TYPE II INTEGRAL MEMBRANE PROTEIN"/>
    <property type="match status" value="1"/>
</dbReference>
<dbReference type="PROSITE" id="PS50041">
    <property type="entry name" value="C_TYPE_LECTIN_2"/>
    <property type="match status" value="1"/>
</dbReference>
<gene>
    <name evidence="11" type="primary">LOC103107077</name>
</gene>
<dbReference type="Gene3D" id="3.10.100.10">
    <property type="entry name" value="Mannose-Binding Protein A, subunit A"/>
    <property type="match status" value="1"/>
</dbReference>
<dbReference type="GeneID" id="103107077"/>
<evidence type="ECO:0000256" key="3">
    <source>
        <dbReference type="ARBA" id="ARBA00022734"/>
    </source>
</evidence>
<keyword evidence="4" id="KW-0735">Signal-anchor</keyword>
<keyword evidence="7" id="KW-0325">Glycoprotein</keyword>
<keyword evidence="2 8" id="KW-0812">Transmembrane</keyword>
<feature type="transmembrane region" description="Helical" evidence="8">
    <location>
        <begin position="70"/>
        <end position="94"/>
    </location>
</feature>
<protein>
    <submittedName>
        <fullName evidence="11">NKG2-A/NKG2-B type II integral membrane protein-like</fullName>
    </submittedName>
</protein>
<evidence type="ECO:0000256" key="5">
    <source>
        <dbReference type="ARBA" id="ARBA00022989"/>
    </source>
</evidence>
<dbReference type="SUPFAM" id="SSF56436">
    <property type="entry name" value="C-type lectin-like"/>
    <property type="match status" value="1"/>
</dbReference>
<evidence type="ECO:0000256" key="8">
    <source>
        <dbReference type="SAM" id="Phobius"/>
    </source>
</evidence>
<dbReference type="SMART" id="SM00034">
    <property type="entry name" value="CLECT"/>
    <property type="match status" value="1"/>
</dbReference>
<dbReference type="RefSeq" id="XP_060049485.1">
    <property type="nucleotide sequence ID" value="XM_060193502.1"/>
</dbReference>
<evidence type="ECO:0000313" key="11">
    <source>
        <dbReference type="RefSeq" id="XP_060049485.1"/>
    </source>
</evidence>
<organism evidence="10 11">
    <name type="scientific">Erinaceus europaeus</name>
    <name type="common">Western European hedgehog</name>
    <dbReference type="NCBI Taxonomy" id="9365"/>
    <lineage>
        <taxon>Eukaryota</taxon>
        <taxon>Metazoa</taxon>
        <taxon>Chordata</taxon>
        <taxon>Craniata</taxon>
        <taxon>Vertebrata</taxon>
        <taxon>Euteleostomi</taxon>
        <taxon>Mammalia</taxon>
        <taxon>Eutheria</taxon>
        <taxon>Laurasiatheria</taxon>
        <taxon>Eulipotyphla</taxon>
        <taxon>Erinaceidae</taxon>
        <taxon>Erinaceinae</taxon>
        <taxon>Erinaceus</taxon>
    </lineage>
</organism>
<dbReference type="InterPro" id="IPR016186">
    <property type="entry name" value="C-type_lectin-like/link_sf"/>
</dbReference>
<evidence type="ECO:0000256" key="7">
    <source>
        <dbReference type="ARBA" id="ARBA00023180"/>
    </source>
</evidence>
<sequence length="230" mass="26358">MTSQQVTYAELNLPQETKRQQRPKGTKEFISITEQQITYAELNLQDVSQNLQEDDKHCQCKGVPSPPEKLLAGVLGIICLGLMCTVVSMIIIILSTEAPEQKGTSSTTTCRKHALYSKGWFTYSNNWYYYSDKRKTWNDSVLDCASKNSQLLYIDNEEEKEIFYSLSAFSWIGVFRKNYLKSWMISNGSTSLLRILDSSSGEYKCAIFYLSKFRATNCDSLNTYYCEHGH</sequence>
<keyword evidence="6 8" id="KW-0472">Membrane</keyword>
<evidence type="ECO:0000259" key="9">
    <source>
        <dbReference type="PROSITE" id="PS50041"/>
    </source>
</evidence>
<evidence type="ECO:0000313" key="10">
    <source>
        <dbReference type="Proteomes" id="UP001652624"/>
    </source>
</evidence>
<feature type="domain" description="C-type lectin" evidence="9">
    <location>
        <begin position="123"/>
        <end position="227"/>
    </location>
</feature>
<accession>A0ABM3XKY3</accession>
<evidence type="ECO:0000256" key="2">
    <source>
        <dbReference type="ARBA" id="ARBA00022692"/>
    </source>
</evidence>
<keyword evidence="3" id="KW-0430">Lectin</keyword>
<dbReference type="InterPro" id="IPR016187">
    <property type="entry name" value="CTDL_fold"/>
</dbReference>
<evidence type="ECO:0000256" key="1">
    <source>
        <dbReference type="ARBA" id="ARBA00004606"/>
    </source>
</evidence>
<evidence type="ECO:0000256" key="4">
    <source>
        <dbReference type="ARBA" id="ARBA00022968"/>
    </source>
</evidence>
<dbReference type="PANTHER" id="PTHR22800">
    <property type="entry name" value="C-TYPE LECTIN PROTEINS"/>
    <property type="match status" value="1"/>
</dbReference>
<keyword evidence="10" id="KW-1185">Reference proteome</keyword>
<comment type="subcellular location">
    <subcellularLocation>
        <location evidence="1">Membrane</location>
        <topology evidence="1">Single-pass type II membrane protein</topology>
    </subcellularLocation>
</comment>
<proteinExistence type="predicted"/>
<dbReference type="Proteomes" id="UP001652624">
    <property type="component" value="Chromosome 7"/>
</dbReference>